<dbReference type="AlphaFoldDB" id="A0A7I7Q9T4"/>
<keyword evidence="5" id="KW-1003">Cell membrane</keyword>
<evidence type="ECO:0000256" key="12">
    <source>
        <dbReference type="ARBA" id="ARBA00023027"/>
    </source>
</evidence>
<dbReference type="FunFam" id="3.50.50.100:FF:000011">
    <property type="entry name" value="Membrane NADH dehydrogenase"/>
    <property type="match status" value="1"/>
</dbReference>
<dbReference type="InterPro" id="IPR023753">
    <property type="entry name" value="FAD/NAD-binding_dom"/>
</dbReference>
<proteinExistence type="inferred from homology"/>
<evidence type="ECO:0000256" key="9">
    <source>
        <dbReference type="ARBA" id="ARBA00022827"/>
    </source>
</evidence>
<dbReference type="PANTHER" id="PTHR43706:SF47">
    <property type="entry name" value="EXTERNAL NADH-UBIQUINONE OXIDOREDUCTASE 1, MITOCHONDRIAL-RELATED"/>
    <property type="match status" value="1"/>
</dbReference>
<evidence type="ECO:0000256" key="16">
    <source>
        <dbReference type="SAM" id="Phobius"/>
    </source>
</evidence>
<dbReference type="GO" id="GO:0005886">
    <property type="term" value="C:plasma membrane"/>
    <property type="evidence" value="ECO:0007669"/>
    <property type="project" value="UniProtKB-SubCell"/>
</dbReference>
<feature type="transmembrane region" description="Helical" evidence="16">
    <location>
        <begin position="378"/>
        <end position="396"/>
    </location>
</feature>
<sequence length="455" mass="49302">MSRHRVVIIGSGFGGLNAAKALKRADVDVTLISKTTTHLFQPLLYQVATGILSEGEIAPATRLILQRQKNVRVLLGEVYDIDLTAGTVTSKLMGMETVTPFDSLIVAAGAQQSYFGNDQFATYAPGMKTIDDALELRGRILGAFEAAEVTDDPAERQRRLTFVVVGAGPTGVEVAGQIKELAHRTLKDAFRTIEPRDCHVILLDAAPAVLPPMGEKLGLKAQQRLEKMGVEVQLNAMVDDVDYMGLTIKEKDGTKRRIECACKVWAAGVQASSLGKIIADQSDGTEVDRAGRVIVEPDLTVKGHPNVFVVGDLMSVPDVPGMAQGAIQGARYATARIKDMIKGTDDPANRKPFAYFDKGSMATISRFSAVAQVGKVEFGGFIAWLAWLGLHLLYLVGFKNRFTTVIAWFITFLGDGRSQMAITTQMIYARVVTQNWMEAQNQAAAAGERAEQRAG</sequence>
<dbReference type="PANTHER" id="PTHR43706">
    <property type="entry name" value="NADH DEHYDROGENASE"/>
    <property type="match status" value="1"/>
</dbReference>
<dbReference type="KEGG" id="msto:MSTO_32850"/>
<gene>
    <name evidence="18" type="primary">ndhA</name>
    <name evidence="18" type="ORF">MSTO_32850</name>
</gene>
<dbReference type="Gene3D" id="3.50.50.100">
    <property type="match status" value="1"/>
</dbReference>
<keyword evidence="6" id="KW-0997">Cell inner membrane</keyword>
<keyword evidence="7" id="KW-0285">Flavoprotein</keyword>
<keyword evidence="19" id="KW-1185">Reference proteome</keyword>
<evidence type="ECO:0000313" key="18">
    <source>
        <dbReference type="EMBL" id="BBY23080.1"/>
    </source>
</evidence>
<evidence type="ECO:0000256" key="13">
    <source>
        <dbReference type="ARBA" id="ARBA00023136"/>
    </source>
</evidence>
<keyword evidence="13 16" id="KW-0472">Membrane</keyword>
<evidence type="ECO:0000256" key="3">
    <source>
        <dbReference type="ARBA" id="ARBA00005272"/>
    </source>
</evidence>
<comment type="subcellular location">
    <subcellularLocation>
        <location evidence="2">Cell inner membrane</location>
        <topology evidence="2">Single-pass membrane protein</topology>
    </subcellularLocation>
</comment>
<dbReference type="InterPro" id="IPR036188">
    <property type="entry name" value="FAD/NAD-bd_sf"/>
</dbReference>
<keyword evidence="8 16" id="KW-0812">Transmembrane</keyword>
<dbReference type="Pfam" id="PF07992">
    <property type="entry name" value="Pyr_redox_2"/>
    <property type="match status" value="1"/>
</dbReference>
<evidence type="ECO:0000259" key="17">
    <source>
        <dbReference type="Pfam" id="PF07992"/>
    </source>
</evidence>
<keyword evidence="11" id="KW-0560">Oxidoreductase</keyword>
<comment type="catalytic activity">
    <reaction evidence="15">
        <text>a menaquinone + NADH + H(+) = a menaquinol + NAD(+)</text>
        <dbReference type="Rhea" id="RHEA:29235"/>
        <dbReference type="Rhea" id="RHEA-COMP:9537"/>
        <dbReference type="Rhea" id="RHEA-COMP:9539"/>
        <dbReference type="ChEBI" id="CHEBI:15378"/>
        <dbReference type="ChEBI" id="CHEBI:16374"/>
        <dbReference type="ChEBI" id="CHEBI:18151"/>
        <dbReference type="ChEBI" id="CHEBI:57540"/>
        <dbReference type="ChEBI" id="CHEBI:57945"/>
    </reaction>
</comment>
<reference evidence="18 19" key="1">
    <citation type="journal article" date="2019" name="Emerg. Microbes Infect.">
        <title>Comprehensive subspecies identification of 175 nontuberculous mycobacteria species based on 7547 genomic profiles.</title>
        <authorList>
            <person name="Matsumoto Y."/>
            <person name="Kinjo T."/>
            <person name="Motooka D."/>
            <person name="Nabeya D."/>
            <person name="Jung N."/>
            <person name="Uechi K."/>
            <person name="Horii T."/>
            <person name="Iida T."/>
            <person name="Fujita J."/>
            <person name="Nakamura S."/>
        </authorList>
    </citation>
    <scope>NUCLEOTIDE SEQUENCE [LARGE SCALE GENOMIC DNA]</scope>
    <source>
        <strain evidence="18 19">JCM 17783</strain>
    </source>
</reference>
<comment type="similarity">
    <text evidence="3">Belongs to the NADH dehydrogenase family.</text>
</comment>
<dbReference type="PRINTS" id="PR00411">
    <property type="entry name" value="PNDRDTASEI"/>
</dbReference>
<evidence type="ECO:0000256" key="6">
    <source>
        <dbReference type="ARBA" id="ARBA00022519"/>
    </source>
</evidence>
<evidence type="ECO:0000313" key="19">
    <source>
        <dbReference type="Proteomes" id="UP000467130"/>
    </source>
</evidence>
<evidence type="ECO:0000256" key="4">
    <source>
        <dbReference type="ARBA" id="ARBA00012637"/>
    </source>
</evidence>
<dbReference type="RefSeq" id="WP_163790925.1">
    <property type="nucleotide sequence ID" value="NZ_AP022587.1"/>
</dbReference>
<comment type="cofactor">
    <cofactor evidence="1">
        <name>FAD</name>
        <dbReference type="ChEBI" id="CHEBI:57692"/>
    </cofactor>
</comment>
<dbReference type="PRINTS" id="PR00368">
    <property type="entry name" value="FADPNR"/>
</dbReference>
<evidence type="ECO:0000256" key="8">
    <source>
        <dbReference type="ARBA" id="ARBA00022692"/>
    </source>
</evidence>
<feature type="domain" description="FAD/NAD(P)-binding" evidence="17">
    <location>
        <begin position="5"/>
        <end position="328"/>
    </location>
</feature>
<keyword evidence="12" id="KW-0520">NAD</keyword>
<dbReference type="Proteomes" id="UP000467130">
    <property type="component" value="Chromosome"/>
</dbReference>
<dbReference type="GO" id="GO:0050136">
    <property type="term" value="F:NADH dehydrogenase (quinone) (non-electrogenic) activity"/>
    <property type="evidence" value="ECO:0007669"/>
    <property type="project" value="UniProtKB-EC"/>
</dbReference>
<dbReference type="EMBL" id="AP022587">
    <property type="protein sequence ID" value="BBY23080.1"/>
    <property type="molecule type" value="Genomic_DNA"/>
</dbReference>
<evidence type="ECO:0000256" key="2">
    <source>
        <dbReference type="ARBA" id="ARBA00004377"/>
    </source>
</evidence>
<keyword evidence="9" id="KW-0274">FAD</keyword>
<evidence type="ECO:0000256" key="10">
    <source>
        <dbReference type="ARBA" id="ARBA00022989"/>
    </source>
</evidence>
<protein>
    <recommendedName>
        <fullName evidence="4">NADH:ubiquinone reductase (non-electrogenic)</fullName>
        <ecNumber evidence="4">1.6.5.9</ecNumber>
    </recommendedName>
</protein>
<evidence type="ECO:0000256" key="5">
    <source>
        <dbReference type="ARBA" id="ARBA00022475"/>
    </source>
</evidence>
<organism evidence="18 19">
    <name type="scientific">Mycobacterium stomatepiae</name>
    <dbReference type="NCBI Taxonomy" id="470076"/>
    <lineage>
        <taxon>Bacteria</taxon>
        <taxon>Bacillati</taxon>
        <taxon>Actinomycetota</taxon>
        <taxon>Actinomycetes</taxon>
        <taxon>Mycobacteriales</taxon>
        <taxon>Mycobacteriaceae</taxon>
        <taxon>Mycobacterium</taxon>
        <taxon>Mycobacterium simiae complex</taxon>
    </lineage>
</organism>
<name>A0A7I7Q9T4_9MYCO</name>
<comment type="catalytic activity">
    <reaction evidence="14">
        <text>a quinone + NADH + H(+) = a quinol + NAD(+)</text>
        <dbReference type="Rhea" id="RHEA:46160"/>
        <dbReference type="ChEBI" id="CHEBI:15378"/>
        <dbReference type="ChEBI" id="CHEBI:24646"/>
        <dbReference type="ChEBI" id="CHEBI:57540"/>
        <dbReference type="ChEBI" id="CHEBI:57945"/>
        <dbReference type="ChEBI" id="CHEBI:132124"/>
        <dbReference type="EC" id="1.6.5.9"/>
    </reaction>
</comment>
<dbReference type="InterPro" id="IPR045024">
    <property type="entry name" value="NDH-2"/>
</dbReference>
<dbReference type="EC" id="1.6.5.9" evidence="4"/>
<evidence type="ECO:0000256" key="15">
    <source>
        <dbReference type="ARBA" id="ARBA00052097"/>
    </source>
</evidence>
<evidence type="ECO:0000256" key="7">
    <source>
        <dbReference type="ARBA" id="ARBA00022630"/>
    </source>
</evidence>
<keyword evidence="10 16" id="KW-1133">Transmembrane helix</keyword>
<evidence type="ECO:0000256" key="14">
    <source>
        <dbReference type="ARBA" id="ARBA00047599"/>
    </source>
</evidence>
<dbReference type="SUPFAM" id="SSF51905">
    <property type="entry name" value="FAD/NAD(P)-binding domain"/>
    <property type="match status" value="1"/>
</dbReference>
<accession>A0A7I7Q9T4</accession>
<evidence type="ECO:0000256" key="1">
    <source>
        <dbReference type="ARBA" id="ARBA00001974"/>
    </source>
</evidence>
<evidence type="ECO:0000256" key="11">
    <source>
        <dbReference type="ARBA" id="ARBA00023002"/>
    </source>
</evidence>